<dbReference type="InterPro" id="IPR040442">
    <property type="entry name" value="Pyrv_kinase-like_dom_sf"/>
</dbReference>
<dbReference type="Gene3D" id="3.20.20.60">
    <property type="entry name" value="Phosphoenolpyruvate-binding domains"/>
    <property type="match status" value="1"/>
</dbReference>
<dbReference type="PANTHER" id="PTHR42905">
    <property type="entry name" value="PHOSPHOENOLPYRUVATE CARBOXYLASE"/>
    <property type="match status" value="1"/>
</dbReference>
<dbReference type="Proteomes" id="UP000614047">
    <property type="component" value="Unassembled WGS sequence"/>
</dbReference>
<keyword evidence="1" id="KW-0456">Lyase</keyword>
<dbReference type="EMBL" id="JADOUA010000001">
    <property type="protein sequence ID" value="MBG6090161.1"/>
    <property type="molecule type" value="Genomic_DNA"/>
</dbReference>
<evidence type="ECO:0000313" key="1">
    <source>
        <dbReference type="EMBL" id="MBG6090161.1"/>
    </source>
</evidence>
<dbReference type="AlphaFoldDB" id="A0A931DM77"/>
<evidence type="ECO:0000313" key="2">
    <source>
        <dbReference type="Proteomes" id="UP000614047"/>
    </source>
</evidence>
<dbReference type="PANTHER" id="PTHR42905:SF16">
    <property type="entry name" value="CARBOXYPHOSPHONOENOLPYRUVATE PHOSPHONOMUTASE-LIKE PROTEIN (AFU_ORTHOLOGUE AFUA_5G07230)"/>
    <property type="match status" value="1"/>
</dbReference>
<keyword evidence="2" id="KW-1185">Reference proteome</keyword>
<reference evidence="1" key="1">
    <citation type="submission" date="2020-11" db="EMBL/GenBank/DDBJ databases">
        <title>Sequencing the genomes of 1000 actinobacteria strains.</title>
        <authorList>
            <person name="Klenk H.-P."/>
        </authorList>
    </citation>
    <scope>NUCLEOTIDE SEQUENCE</scope>
    <source>
        <strain evidence="1">DSM 43175</strain>
    </source>
</reference>
<protein>
    <submittedName>
        <fullName evidence="1">2-methylisocitrate lyase-like PEP mutase family enzyme</fullName>
    </submittedName>
</protein>
<comment type="caution">
    <text evidence="1">The sequence shown here is derived from an EMBL/GenBank/DDBJ whole genome shotgun (WGS) entry which is preliminary data.</text>
</comment>
<dbReference type="SUPFAM" id="SSF51621">
    <property type="entry name" value="Phosphoenolpyruvate/pyruvate domain"/>
    <property type="match status" value="1"/>
</dbReference>
<gene>
    <name evidence="1" type="ORF">IW256_004274</name>
</gene>
<dbReference type="GO" id="GO:0016829">
    <property type="term" value="F:lyase activity"/>
    <property type="evidence" value="ECO:0007669"/>
    <property type="project" value="UniProtKB-KW"/>
</dbReference>
<dbReference type="InterPro" id="IPR015813">
    <property type="entry name" value="Pyrv/PenolPyrv_kinase-like_dom"/>
</dbReference>
<accession>A0A931DM77</accession>
<dbReference type="RefSeq" id="WP_197012666.1">
    <property type="nucleotide sequence ID" value="NZ_BAABES010000021.1"/>
</dbReference>
<sequence length="253" mass="25988">MKTRTFHDLHHGERPLLLPNVWSFASGAAMVEAGFPAVGTTSLGVAATAGKPDAAGGTRAETLALARGLARLPVPVTIDVEAGFSDRPEEVAALAADLASWGIAGVNIEDGRPGGVLAPPDDQCALITAVKAAAPDLFVNARTDCHWLPGHTAQTLDRVRAYTEAGADGIFVPGLAGETGVRAAVAATHLPLNVLFLPGGATFDELAAMGVRRVSYGSLLYRTALHAAVVTAVEGRAPAGIPTYDDVQRLVSA</sequence>
<dbReference type="CDD" id="cd00377">
    <property type="entry name" value="ICL_PEPM"/>
    <property type="match status" value="1"/>
</dbReference>
<dbReference type="Pfam" id="PF13714">
    <property type="entry name" value="PEP_mutase"/>
    <property type="match status" value="1"/>
</dbReference>
<dbReference type="InterPro" id="IPR039556">
    <property type="entry name" value="ICL/PEPM"/>
</dbReference>
<proteinExistence type="predicted"/>
<organism evidence="1 2">
    <name type="scientific">Actinomadura viridis</name>
    <dbReference type="NCBI Taxonomy" id="58110"/>
    <lineage>
        <taxon>Bacteria</taxon>
        <taxon>Bacillati</taxon>
        <taxon>Actinomycetota</taxon>
        <taxon>Actinomycetes</taxon>
        <taxon>Streptosporangiales</taxon>
        <taxon>Thermomonosporaceae</taxon>
        <taxon>Actinomadura</taxon>
    </lineage>
</organism>
<name>A0A931DM77_9ACTN</name>